<organism evidence="7 8">
    <name type="scientific">Plantactinospora sonchi</name>
    <dbReference type="NCBI Taxonomy" id="1544735"/>
    <lineage>
        <taxon>Bacteria</taxon>
        <taxon>Bacillati</taxon>
        <taxon>Actinomycetota</taxon>
        <taxon>Actinomycetes</taxon>
        <taxon>Micromonosporales</taxon>
        <taxon>Micromonosporaceae</taxon>
        <taxon>Plantactinospora</taxon>
    </lineage>
</organism>
<dbReference type="RefSeq" id="WP_331218636.1">
    <property type="nucleotide sequence ID" value="NZ_JAZGQK010000045.1"/>
</dbReference>
<evidence type="ECO:0000256" key="5">
    <source>
        <dbReference type="ARBA" id="ARBA00023288"/>
    </source>
</evidence>
<evidence type="ECO:0000256" key="6">
    <source>
        <dbReference type="SAM" id="SignalP"/>
    </source>
</evidence>
<evidence type="ECO:0000256" key="3">
    <source>
        <dbReference type="ARBA" id="ARBA00023136"/>
    </source>
</evidence>
<keyword evidence="4" id="KW-0564">Palmitate</keyword>
<dbReference type="PANTHER" id="PTHR43649:SF33">
    <property type="entry name" value="POLYGALACTURONAN_RHAMNOGALACTURONAN-BINDING PROTEIN YTCQ"/>
    <property type="match status" value="1"/>
</dbReference>
<evidence type="ECO:0000256" key="2">
    <source>
        <dbReference type="ARBA" id="ARBA00022729"/>
    </source>
</evidence>
<keyword evidence="3" id="KW-0472">Membrane</keyword>
<keyword evidence="5" id="KW-0449">Lipoprotein</keyword>
<feature type="chain" id="PRO_5046591405" evidence="6">
    <location>
        <begin position="19"/>
        <end position="426"/>
    </location>
</feature>
<dbReference type="Pfam" id="PF01547">
    <property type="entry name" value="SBP_bac_1"/>
    <property type="match status" value="1"/>
</dbReference>
<keyword evidence="2 6" id="KW-0732">Signal</keyword>
<dbReference type="Gene3D" id="3.40.190.10">
    <property type="entry name" value="Periplasmic binding protein-like II"/>
    <property type="match status" value="2"/>
</dbReference>
<proteinExistence type="predicted"/>
<reference evidence="7 8" key="1">
    <citation type="submission" date="2024-01" db="EMBL/GenBank/DDBJ databases">
        <title>Genome insights into Plantactinospora sonchi sp. nov.</title>
        <authorList>
            <person name="Wang L."/>
        </authorList>
    </citation>
    <scope>NUCLEOTIDE SEQUENCE [LARGE SCALE GENOMIC DNA]</scope>
    <source>
        <strain evidence="7 8">NEAU-QY2</strain>
    </source>
</reference>
<sequence>MRKYAVAGAALVLSLALAGCGDDNGGSDGTVAGEITVLTQRTDIVNTVFQEYKKTFEAKYPGTTVKFEAITDYEGEIRIRMNTREYGDVLLIPNSVTADMLPTFFEPLGSVDDLEKKYRFVRSEQSFEGTVYGIAITGNAQGFVYNKRVWQQAGVTAPPKTPAEFLAALTAIRDRTDAIPLYTNYKDKWPLGQWEGARGAVSGDPEAGIKLGRDDAPWAPGKEHFVLDSLLFDAVAQGLTEPDPTTTNWEQSKGLLGSGKVATMMLGSWSIVQMQDAAPEPTDIGYLPFPHQVNGKFHTVMGGDYKNAININSKNKATARAWVDWFANESNYAVDQGGISPVISQAMPATLADLTAADTEFIELAPAPKGEEGLADKVGNEAEIALYDGAYRQRLVDAARGARNETRDQIFADLNRKWAETRAKLR</sequence>
<comment type="caution">
    <text evidence="7">The sequence shown here is derived from an EMBL/GenBank/DDBJ whole genome shotgun (WGS) entry which is preliminary data.</text>
</comment>
<evidence type="ECO:0000256" key="4">
    <source>
        <dbReference type="ARBA" id="ARBA00023139"/>
    </source>
</evidence>
<feature type="signal peptide" evidence="6">
    <location>
        <begin position="1"/>
        <end position="18"/>
    </location>
</feature>
<dbReference type="EMBL" id="JAZGQK010000045">
    <property type="protein sequence ID" value="MEE6263841.1"/>
    <property type="molecule type" value="Genomic_DNA"/>
</dbReference>
<evidence type="ECO:0000313" key="7">
    <source>
        <dbReference type="EMBL" id="MEE6263841.1"/>
    </source>
</evidence>
<evidence type="ECO:0000313" key="8">
    <source>
        <dbReference type="Proteomes" id="UP001332243"/>
    </source>
</evidence>
<keyword evidence="8" id="KW-1185">Reference proteome</keyword>
<dbReference type="SUPFAM" id="SSF53850">
    <property type="entry name" value="Periplasmic binding protein-like II"/>
    <property type="match status" value="1"/>
</dbReference>
<dbReference type="InterPro" id="IPR050490">
    <property type="entry name" value="Bact_solute-bd_prot1"/>
</dbReference>
<keyword evidence="1" id="KW-1003">Cell membrane</keyword>
<accession>A0ABU7S5L8</accession>
<protein>
    <submittedName>
        <fullName evidence="7">ABC transporter substrate-binding protein</fullName>
    </submittedName>
</protein>
<dbReference type="Proteomes" id="UP001332243">
    <property type="component" value="Unassembled WGS sequence"/>
</dbReference>
<evidence type="ECO:0000256" key="1">
    <source>
        <dbReference type="ARBA" id="ARBA00022475"/>
    </source>
</evidence>
<dbReference type="PANTHER" id="PTHR43649">
    <property type="entry name" value="ARABINOSE-BINDING PROTEIN-RELATED"/>
    <property type="match status" value="1"/>
</dbReference>
<dbReference type="InterPro" id="IPR006059">
    <property type="entry name" value="SBP"/>
</dbReference>
<name>A0ABU7S5L8_9ACTN</name>
<gene>
    <name evidence="7" type="ORF">V1633_35875</name>
</gene>
<dbReference type="PROSITE" id="PS51257">
    <property type="entry name" value="PROKAR_LIPOPROTEIN"/>
    <property type="match status" value="1"/>
</dbReference>